<dbReference type="InterPro" id="IPR036271">
    <property type="entry name" value="Tet_transcr_reg_TetR-rel_C_sf"/>
</dbReference>
<proteinExistence type="predicted"/>
<dbReference type="PROSITE" id="PS50977">
    <property type="entry name" value="HTH_TETR_2"/>
    <property type="match status" value="1"/>
</dbReference>
<dbReference type="SUPFAM" id="SSF46689">
    <property type="entry name" value="Homeodomain-like"/>
    <property type="match status" value="1"/>
</dbReference>
<keyword evidence="3" id="KW-0804">Transcription</keyword>
<dbReference type="PATRIC" id="fig|477641.3.peg.329"/>
<evidence type="ECO:0000313" key="6">
    <source>
        <dbReference type="EMBL" id="CCH85810.1"/>
    </source>
</evidence>
<accession>I4EQZ7</accession>
<organism evidence="6 7">
    <name type="scientific">Modestobacter italicus (strain DSM 44449 / CECT 9708 / BC 501)</name>
    <dbReference type="NCBI Taxonomy" id="2732864"/>
    <lineage>
        <taxon>Bacteria</taxon>
        <taxon>Bacillati</taxon>
        <taxon>Actinomycetota</taxon>
        <taxon>Actinomycetes</taxon>
        <taxon>Geodermatophilales</taxon>
        <taxon>Geodermatophilaceae</taxon>
        <taxon>Modestobacter</taxon>
    </lineage>
</organism>
<dbReference type="OMA" id="RNFPTRD"/>
<dbReference type="PANTHER" id="PTHR30055">
    <property type="entry name" value="HTH-TYPE TRANSCRIPTIONAL REGULATOR RUTR"/>
    <property type="match status" value="1"/>
</dbReference>
<evidence type="ECO:0000256" key="1">
    <source>
        <dbReference type="ARBA" id="ARBA00023015"/>
    </source>
</evidence>
<dbReference type="Gene3D" id="1.10.357.10">
    <property type="entry name" value="Tetracycline Repressor, domain 2"/>
    <property type="match status" value="1"/>
</dbReference>
<dbReference type="Pfam" id="PF21597">
    <property type="entry name" value="TetR_C_43"/>
    <property type="match status" value="1"/>
</dbReference>
<dbReference type="OrthoDB" id="9795011at2"/>
<protein>
    <submittedName>
        <fullName evidence="6">Transcriptional regulator, TetR family</fullName>
    </submittedName>
</protein>
<dbReference type="GO" id="GO:0003700">
    <property type="term" value="F:DNA-binding transcription factor activity"/>
    <property type="evidence" value="ECO:0007669"/>
    <property type="project" value="TreeGrafter"/>
</dbReference>
<keyword evidence="1" id="KW-0805">Transcription regulation</keyword>
<feature type="DNA-binding region" description="H-T-H motif" evidence="4">
    <location>
        <begin position="40"/>
        <end position="59"/>
    </location>
</feature>
<evidence type="ECO:0000256" key="4">
    <source>
        <dbReference type="PROSITE-ProRule" id="PRU00335"/>
    </source>
</evidence>
<keyword evidence="7" id="KW-1185">Reference proteome</keyword>
<dbReference type="InterPro" id="IPR049445">
    <property type="entry name" value="TetR_SbtR-like_C"/>
</dbReference>
<name>I4EQZ7_MODI5</name>
<dbReference type="Proteomes" id="UP000006461">
    <property type="component" value="Chromosome"/>
</dbReference>
<dbReference type="PRINTS" id="PR00455">
    <property type="entry name" value="HTHTETR"/>
</dbReference>
<dbReference type="InterPro" id="IPR001647">
    <property type="entry name" value="HTH_TetR"/>
</dbReference>
<dbReference type="InterPro" id="IPR009057">
    <property type="entry name" value="Homeodomain-like_sf"/>
</dbReference>
<dbReference type="EMBL" id="FO203431">
    <property type="protein sequence ID" value="CCH85810.1"/>
    <property type="molecule type" value="Genomic_DNA"/>
</dbReference>
<evidence type="ECO:0000259" key="5">
    <source>
        <dbReference type="PROSITE" id="PS50977"/>
    </source>
</evidence>
<sequence>MTTVGGVAAKRPLRADAQRNRDAVLRAARETFETEGVLASLDGIALKAGVGNATLYRNFPTRDDLLAAVLESNVVDALAAADELSRSLSPRDALAEWLVHLTWQLRIWHDLPYCISVVTTDPDSPLSSARNPLLVRTEVLLEAARSAGDVRDDVTADELLELATALSWGVDRYRDDEPTARRRVAIATAGVFTWPPGRRFRGTACRVSQRPAWSTP</sequence>
<dbReference type="AlphaFoldDB" id="I4EQZ7"/>
<reference evidence="6 7" key="1">
    <citation type="journal article" date="2012" name="J. Bacteriol.">
        <title>Genome Sequence of Radiation-Resistant Modestobacter marinus Strain BC501, a Representative Actinobacterium That Thrives on Calcareous Stone Surfaces.</title>
        <authorList>
            <person name="Normand P."/>
            <person name="Gury J."/>
            <person name="Pujic P."/>
            <person name="Chouaia B."/>
            <person name="Crotti E."/>
            <person name="Brusetti L."/>
            <person name="Daffonchio D."/>
            <person name="Vacherie B."/>
            <person name="Barbe V."/>
            <person name="Medigue C."/>
            <person name="Calteau A."/>
            <person name="Ghodhbane-Gtari F."/>
            <person name="Essoussi I."/>
            <person name="Nouioui I."/>
            <person name="Abbassi-Ghozzi I."/>
            <person name="Gtari M."/>
        </authorList>
    </citation>
    <scope>NUCLEOTIDE SEQUENCE [LARGE SCALE GENOMIC DNA]</scope>
    <source>
        <strain evidence="7">BC 501</strain>
    </source>
</reference>
<evidence type="ECO:0000313" key="7">
    <source>
        <dbReference type="Proteomes" id="UP000006461"/>
    </source>
</evidence>
<dbReference type="HOGENOM" id="CLU_069356_17_1_11"/>
<dbReference type="InterPro" id="IPR050109">
    <property type="entry name" value="HTH-type_TetR-like_transc_reg"/>
</dbReference>
<evidence type="ECO:0000256" key="3">
    <source>
        <dbReference type="ARBA" id="ARBA00023163"/>
    </source>
</evidence>
<evidence type="ECO:0000256" key="2">
    <source>
        <dbReference type="ARBA" id="ARBA00023125"/>
    </source>
</evidence>
<dbReference type="PANTHER" id="PTHR30055:SF234">
    <property type="entry name" value="HTH-TYPE TRANSCRIPTIONAL REGULATOR BETI"/>
    <property type="match status" value="1"/>
</dbReference>
<dbReference type="GO" id="GO:0000976">
    <property type="term" value="F:transcription cis-regulatory region binding"/>
    <property type="evidence" value="ECO:0007669"/>
    <property type="project" value="TreeGrafter"/>
</dbReference>
<dbReference type="SUPFAM" id="SSF48498">
    <property type="entry name" value="Tetracyclin repressor-like, C-terminal domain"/>
    <property type="match status" value="1"/>
</dbReference>
<dbReference type="Pfam" id="PF00440">
    <property type="entry name" value="TetR_N"/>
    <property type="match status" value="1"/>
</dbReference>
<dbReference type="eggNOG" id="COG1309">
    <property type="taxonomic scope" value="Bacteria"/>
</dbReference>
<gene>
    <name evidence="6" type="ordered locus">MODMU_0352</name>
</gene>
<keyword evidence="2 4" id="KW-0238">DNA-binding</keyword>
<feature type="domain" description="HTH tetR-type" evidence="5">
    <location>
        <begin position="18"/>
        <end position="77"/>
    </location>
</feature>
<dbReference type="KEGG" id="mmar:MODMU_0352"/>